<dbReference type="Pfam" id="PF07250">
    <property type="entry name" value="Glyoxal_oxid_N"/>
    <property type="match status" value="1"/>
</dbReference>
<gene>
    <name evidence="4" type="ORF">R3P38DRAFT_3551778</name>
</gene>
<feature type="domain" description="WSC" evidence="3">
    <location>
        <begin position="490"/>
        <end position="582"/>
    </location>
</feature>
<dbReference type="SUPFAM" id="SSF81296">
    <property type="entry name" value="E set domains"/>
    <property type="match status" value="1"/>
</dbReference>
<dbReference type="AlphaFoldDB" id="A0AAW0B1Q5"/>
<dbReference type="Proteomes" id="UP001362999">
    <property type="component" value="Unassembled WGS sequence"/>
</dbReference>
<evidence type="ECO:0000259" key="3">
    <source>
        <dbReference type="PROSITE" id="PS51212"/>
    </source>
</evidence>
<dbReference type="Pfam" id="PF01822">
    <property type="entry name" value="WSC"/>
    <property type="match status" value="5"/>
</dbReference>
<proteinExistence type="predicted"/>
<protein>
    <submittedName>
        <fullName evidence="4">Fungistatic metabolite</fullName>
    </submittedName>
</protein>
<dbReference type="Gene3D" id="2.130.10.80">
    <property type="entry name" value="Galactose oxidase/kelch, beta-propeller"/>
    <property type="match status" value="1"/>
</dbReference>
<feature type="domain" description="WSC" evidence="3">
    <location>
        <begin position="383"/>
        <end position="480"/>
    </location>
</feature>
<feature type="domain" description="WSC" evidence="3">
    <location>
        <begin position="164"/>
        <end position="261"/>
    </location>
</feature>
<evidence type="ECO:0000313" key="5">
    <source>
        <dbReference type="Proteomes" id="UP001362999"/>
    </source>
</evidence>
<dbReference type="InterPro" id="IPR009880">
    <property type="entry name" value="Glyoxal_oxidase_N"/>
</dbReference>
<dbReference type="CDD" id="cd02851">
    <property type="entry name" value="E_set_GO_C"/>
    <property type="match status" value="1"/>
</dbReference>
<dbReference type="InterPro" id="IPR015202">
    <property type="entry name" value="GO-like_E_set"/>
</dbReference>
<feature type="signal peptide" evidence="2">
    <location>
        <begin position="1"/>
        <end position="25"/>
    </location>
</feature>
<keyword evidence="5" id="KW-1185">Reference proteome</keyword>
<comment type="caution">
    <text evidence="4">The sequence shown here is derived from an EMBL/GenBank/DDBJ whole genome shotgun (WGS) entry which is preliminary data.</text>
</comment>
<evidence type="ECO:0000313" key="4">
    <source>
        <dbReference type="EMBL" id="KAK7019935.1"/>
    </source>
</evidence>
<name>A0AAW0B1Q5_9AGAR</name>
<feature type="domain" description="WSC" evidence="3">
    <location>
        <begin position="56"/>
        <end position="152"/>
    </location>
</feature>
<dbReference type="Gene3D" id="2.60.40.10">
    <property type="entry name" value="Immunoglobulins"/>
    <property type="match status" value="1"/>
</dbReference>
<dbReference type="InterPro" id="IPR011043">
    <property type="entry name" value="Gal_Oxase/kelch_b-propeller"/>
</dbReference>
<sequence length="1139" mass="120278">MTFSHPQSFLLVVLSALLTLSFAEAKLTDWSSFDLLPSLTQRSKLHSRAAIVLPAGWATKGCVREPTSGRALTGYSFTSSSMTVTSCVAKCDSLNFKYAGAEYANECYCGNSFQGADTGGGTLDDGSCTMNCAGDATQKCGAGFRLSAYVKQSNATVAPVLPAGWSYTGCVSEPSSGRTLTNYSFTDPNMSVDKCVATCSSKGFHIAGAEYSSECYCGDSFQATTTGGGANAPDSDCSMPCSGESTQKCGGGNRLSIYSVPQTTTPSGPTLPSGWSYVSCMQEPAGTGRLFTGYSYSSASLTVESCIGTCKSRGFSYAGMEYANECYCGTGYAVTPAVKATESECSMACAGSASEKCGAGFRLSVYSSEASGSNSNLVLPPYWGKTSQCIVEPSTGRALSGNSWIDGGMTIEKCVNLCDSTGFKYAGLEYANECYCDNTISLANGGGVPASSANECNMKCAGNSAQICGAGYRITLYTKGDSAATALPSGWSPSMCAVDNPSRILTAYKSTETALTPTLCINKCAGLGYSLSGVENGNECFCGNVLTNNPVGARDNQCSTPCSGDASQNCGAGYRMMIYQRDALPPSGANAWALKSGGTSGVVMTHVAVVNNETVLVIDRKEANPLLNAQYLPAWGAVWNLNENSARPLNLITHSFCSAGSFLGNGTLVNFGGQPYTSRNGQAAPDGLQGIRLYNACPASGTCDIYENSNRIRMASNRWYPTSTRLPDGSAIILGGAQTSGWSNSDDVNNPTYEFYPAKNVDGYNGLPVPSRFFNDTLPHNTFPHVYSLPSGKLFVAANNQAMLLDWQTNIETRLPNFPNGQRVVYPMNAAGVLLPLTPENNYTPEILICGGSHVSDQTRSEDLDAQHDYGSAQCSRMVLNDAGIAAGWKTEWMPEPRLMSEGTLLPDGKVLIINGCRTGTAGYGNLQNRIGDSNADHPTFTPLLYDPSAPVGSRFTRDGLPTSNIARMYHSIATLLPSGAIMIGGSNPNDDVSYKRYASEYRVEYLYPSYMTKPRPTFAGLASKIAYSSQFVLSITVPTGAQNVYAILMDYGFVTHSVHMDQKLVKLVSVRQGNQLTVTGPPNANIYSPGPGWVIVMADGVPSVAQQVMIGSGGNPPEDPAAIANMLASTQNPSPDAH</sequence>
<dbReference type="PROSITE" id="PS51212">
    <property type="entry name" value="WSC"/>
    <property type="match status" value="5"/>
</dbReference>
<organism evidence="4 5">
    <name type="scientific">Favolaschia claudopus</name>
    <dbReference type="NCBI Taxonomy" id="2862362"/>
    <lineage>
        <taxon>Eukaryota</taxon>
        <taxon>Fungi</taxon>
        <taxon>Dikarya</taxon>
        <taxon>Basidiomycota</taxon>
        <taxon>Agaricomycotina</taxon>
        <taxon>Agaricomycetes</taxon>
        <taxon>Agaricomycetidae</taxon>
        <taxon>Agaricales</taxon>
        <taxon>Marasmiineae</taxon>
        <taxon>Mycenaceae</taxon>
        <taxon>Favolaschia</taxon>
    </lineage>
</organism>
<dbReference type="InterPro" id="IPR013783">
    <property type="entry name" value="Ig-like_fold"/>
</dbReference>
<dbReference type="Pfam" id="PF09118">
    <property type="entry name" value="GO-like_E_set"/>
    <property type="match status" value="1"/>
</dbReference>
<dbReference type="InterPro" id="IPR037293">
    <property type="entry name" value="Gal_Oxidase_central_sf"/>
</dbReference>
<keyword evidence="1 2" id="KW-0732">Signal</keyword>
<dbReference type="PANTHER" id="PTHR32208">
    <property type="entry name" value="SECRETED PROTEIN-RELATED"/>
    <property type="match status" value="1"/>
</dbReference>
<evidence type="ECO:0000256" key="2">
    <source>
        <dbReference type="SAM" id="SignalP"/>
    </source>
</evidence>
<dbReference type="SUPFAM" id="SSF50965">
    <property type="entry name" value="Galactose oxidase, central domain"/>
    <property type="match status" value="1"/>
</dbReference>
<feature type="domain" description="WSC" evidence="3">
    <location>
        <begin position="274"/>
        <end position="369"/>
    </location>
</feature>
<reference evidence="4 5" key="1">
    <citation type="journal article" date="2024" name="J Genomics">
        <title>Draft genome sequencing and assembly of Favolaschia claudopus CIRM-BRFM 2984 isolated from oak limbs.</title>
        <authorList>
            <person name="Navarro D."/>
            <person name="Drula E."/>
            <person name="Chaduli D."/>
            <person name="Cazenave R."/>
            <person name="Ahrendt S."/>
            <person name="Wang J."/>
            <person name="Lipzen A."/>
            <person name="Daum C."/>
            <person name="Barry K."/>
            <person name="Grigoriev I.V."/>
            <person name="Favel A."/>
            <person name="Rosso M.N."/>
            <person name="Martin F."/>
        </authorList>
    </citation>
    <scope>NUCLEOTIDE SEQUENCE [LARGE SCALE GENOMIC DNA]</scope>
    <source>
        <strain evidence="4 5">CIRM-BRFM 2984</strain>
    </source>
</reference>
<dbReference type="PANTHER" id="PTHR32208:SF96">
    <property type="entry name" value="GLYOXAL OXIDASE"/>
    <property type="match status" value="1"/>
</dbReference>
<dbReference type="InterPro" id="IPR014756">
    <property type="entry name" value="Ig_E-set"/>
</dbReference>
<evidence type="ECO:0000256" key="1">
    <source>
        <dbReference type="ARBA" id="ARBA00022729"/>
    </source>
</evidence>
<dbReference type="InterPro" id="IPR002889">
    <property type="entry name" value="WSC_carb-bd"/>
</dbReference>
<feature type="chain" id="PRO_5043395999" evidence="2">
    <location>
        <begin position="26"/>
        <end position="1139"/>
    </location>
</feature>
<dbReference type="EMBL" id="JAWWNJ010000042">
    <property type="protein sequence ID" value="KAK7019935.1"/>
    <property type="molecule type" value="Genomic_DNA"/>
</dbReference>
<accession>A0AAW0B1Q5</accession>
<dbReference type="SMART" id="SM00321">
    <property type="entry name" value="WSC"/>
    <property type="match status" value="5"/>
</dbReference>